<feature type="domain" description="PTS EIIA type-1" evidence="7">
    <location>
        <begin position="33"/>
        <end position="137"/>
    </location>
</feature>
<evidence type="ECO:0000256" key="3">
    <source>
        <dbReference type="ARBA" id="ARBA00022597"/>
    </source>
</evidence>
<reference evidence="8 9" key="1">
    <citation type="submission" date="2018-11" db="EMBL/GenBank/DDBJ databases">
        <title>Genome sequencing of Paenibacillus sp. KCOM 3021 (= ChDC PVNT-B20).</title>
        <authorList>
            <person name="Kook J.-K."/>
            <person name="Park S.-N."/>
            <person name="Lim Y.K."/>
        </authorList>
    </citation>
    <scope>NUCLEOTIDE SEQUENCE [LARGE SCALE GENOMIC DNA]</scope>
    <source>
        <strain evidence="8 9">KCOM 3021</strain>
    </source>
</reference>
<evidence type="ECO:0000256" key="6">
    <source>
        <dbReference type="ARBA" id="ARBA00022777"/>
    </source>
</evidence>
<dbReference type="GO" id="GO:0005737">
    <property type="term" value="C:cytoplasm"/>
    <property type="evidence" value="ECO:0007669"/>
    <property type="project" value="UniProtKB-SubCell"/>
</dbReference>
<organism evidence="8 9">
    <name type="scientific">Paenibacillus oralis</name>
    <dbReference type="NCBI Taxonomy" id="2490856"/>
    <lineage>
        <taxon>Bacteria</taxon>
        <taxon>Bacillati</taxon>
        <taxon>Bacillota</taxon>
        <taxon>Bacilli</taxon>
        <taxon>Bacillales</taxon>
        <taxon>Paenibacillaceae</taxon>
        <taxon>Paenibacillus</taxon>
    </lineage>
</organism>
<evidence type="ECO:0000313" key="9">
    <source>
        <dbReference type="Proteomes" id="UP000267017"/>
    </source>
</evidence>
<keyword evidence="5" id="KW-0598">Phosphotransferase system</keyword>
<keyword evidence="9" id="KW-1185">Reference proteome</keyword>
<dbReference type="Gene3D" id="2.70.70.10">
    <property type="entry name" value="Glucose Permease (Domain IIA)"/>
    <property type="match status" value="1"/>
</dbReference>
<dbReference type="RefSeq" id="WP_128631113.1">
    <property type="nucleotide sequence ID" value="NZ_RRCN01000001.1"/>
</dbReference>
<dbReference type="EMBL" id="RRCN01000001">
    <property type="protein sequence ID" value="RRJ63270.1"/>
    <property type="molecule type" value="Genomic_DNA"/>
</dbReference>
<dbReference type="InterPro" id="IPR011055">
    <property type="entry name" value="Dup_hybrid_motif"/>
</dbReference>
<dbReference type="SUPFAM" id="SSF51261">
    <property type="entry name" value="Duplicated hybrid motif"/>
    <property type="match status" value="1"/>
</dbReference>
<evidence type="ECO:0000259" key="7">
    <source>
        <dbReference type="PROSITE" id="PS51093"/>
    </source>
</evidence>
<keyword evidence="3 8" id="KW-0762">Sugar transport</keyword>
<dbReference type="FunFam" id="2.70.70.10:FF:000001">
    <property type="entry name" value="PTS system glucose-specific IIA component"/>
    <property type="match status" value="1"/>
</dbReference>
<dbReference type="Pfam" id="PF00358">
    <property type="entry name" value="PTS_EIIA_1"/>
    <property type="match status" value="1"/>
</dbReference>
<comment type="caution">
    <text evidence="8">The sequence shown here is derived from an EMBL/GenBank/DDBJ whole genome shotgun (WGS) entry which is preliminary data.</text>
</comment>
<name>A0A3P3TZK5_9BACL</name>
<dbReference type="AlphaFoldDB" id="A0A3P3TZK5"/>
<gene>
    <name evidence="8" type="ORF">EHV15_10315</name>
</gene>
<dbReference type="PANTHER" id="PTHR45008:SF1">
    <property type="entry name" value="PTS SYSTEM GLUCOSE-SPECIFIC EIIA COMPONENT"/>
    <property type="match status" value="1"/>
</dbReference>
<keyword evidence="4" id="KW-0808">Transferase</keyword>
<dbReference type="InterPro" id="IPR050890">
    <property type="entry name" value="PTS_EIIA_component"/>
</dbReference>
<comment type="subcellular location">
    <subcellularLocation>
        <location evidence="1">Cytoplasm</location>
    </subcellularLocation>
</comment>
<keyword evidence="2" id="KW-0813">Transport</keyword>
<evidence type="ECO:0000256" key="1">
    <source>
        <dbReference type="ARBA" id="ARBA00004496"/>
    </source>
</evidence>
<dbReference type="NCBIfam" id="TIGR00830">
    <property type="entry name" value="PTBA"/>
    <property type="match status" value="1"/>
</dbReference>
<dbReference type="PROSITE" id="PS00371">
    <property type="entry name" value="PTS_EIIA_TYPE_1_HIS"/>
    <property type="match status" value="1"/>
</dbReference>
<dbReference type="Proteomes" id="UP000267017">
    <property type="component" value="Unassembled WGS sequence"/>
</dbReference>
<dbReference type="GO" id="GO:0009401">
    <property type="term" value="P:phosphoenolpyruvate-dependent sugar phosphotransferase system"/>
    <property type="evidence" value="ECO:0007669"/>
    <property type="project" value="UniProtKB-KW"/>
</dbReference>
<evidence type="ECO:0000256" key="5">
    <source>
        <dbReference type="ARBA" id="ARBA00022683"/>
    </source>
</evidence>
<evidence type="ECO:0000256" key="4">
    <source>
        <dbReference type="ARBA" id="ARBA00022679"/>
    </source>
</evidence>
<dbReference type="OrthoDB" id="92465at2"/>
<dbReference type="PROSITE" id="PS51093">
    <property type="entry name" value="PTS_EIIA_TYPE_1"/>
    <property type="match status" value="1"/>
</dbReference>
<dbReference type="InterPro" id="IPR001127">
    <property type="entry name" value="PTS_EIIA_1_perm"/>
</dbReference>
<evidence type="ECO:0000256" key="2">
    <source>
        <dbReference type="ARBA" id="ARBA00022448"/>
    </source>
</evidence>
<evidence type="ECO:0000313" key="8">
    <source>
        <dbReference type="EMBL" id="RRJ63270.1"/>
    </source>
</evidence>
<accession>A0A3P3TZK5</accession>
<proteinExistence type="predicted"/>
<keyword evidence="6" id="KW-0418">Kinase</keyword>
<sequence length="165" mass="17723">MLSWMQKSRKKTADLVVMAPLSGRAVPLDRVPDEAFSQRMMGEGIAIEPTEGKVFSPFDGVIAHLINSKHAIVLEHDSGAQILIHVGMDTVSLKGEGFTPRVETGERVKTGQVLLEFDIERIKAAGLPIITPVIVPVGIDAVLEVETHEGPISAGQDPVLTVKLA</sequence>
<dbReference type="PANTHER" id="PTHR45008">
    <property type="entry name" value="PTS SYSTEM GLUCOSE-SPECIFIC EIIA COMPONENT"/>
    <property type="match status" value="1"/>
</dbReference>
<dbReference type="GO" id="GO:0016301">
    <property type="term" value="F:kinase activity"/>
    <property type="evidence" value="ECO:0007669"/>
    <property type="project" value="UniProtKB-KW"/>
</dbReference>
<protein>
    <submittedName>
        <fullName evidence="8">PTS glucose transporter subunit IIA</fullName>
    </submittedName>
</protein>